<dbReference type="AlphaFoldDB" id="A0A5B0QEC6"/>
<feature type="compositionally biased region" description="Pro residues" evidence="1">
    <location>
        <begin position="169"/>
        <end position="178"/>
    </location>
</feature>
<feature type="compositionally biased region" description="Low complexity" evidence="1">
    <location>
        <begin position="153"/>
        <end position="162"/>
    </location>
</feature>
<feature type="region of interest" description="Disordered" evidence="1">
    <location>
        <begin position="127"/>
        <end position="146"/>
    </location>
</feature>
<organism evidence="2 3">
    <name type="scientific">Puccinia graminis f. sp. tritici</name>
    <dbReference type="NCBI Taxonomy" id="56615"/>
    <lineage>
        <taxon>Eukaryota</taxon>
        <taxon>Fungi</taxon>
        <taxon>Dikarya</taxon>
        <taxon>Basidiomycota</taxon>
        <taxon>Pucciniomycotina</taxon>
        <taxon>Pucciniomycetes</taxon>
        <taxon>Pucciniales</taxon>
        <taxon>Pucciniaceae</taxon>
        <taxon>Puccinia</taxon>
    </lineage>
</organism>
<feature type="compositionally biased region" description="Polar residues" evidence="1">
    <location>
        <begin position="189"/>
        <end position="211"/>
    </location>
</feature>
<gene>
    <name evidence="2" type="ORF">PGT21_050126</name>
</gene>
<dbReference type="Proteomes" id="UP000324748">
    <property type="component" value="Unassembled WGS sequence"/>
</dbReference>
<comment type="caution">
    <text evidence="2">The sequence shown here is derived from an EMBL/GenBank/DDBJ whole genome shotgun (WGS) entry which is preliminary data.</text>
</comment>
<sequence>MDYLLSQPPLLERYSEDAQNQGQFDWSLLNTGPTLNNTDAPGTLSDNGLDPIFTPEQLATLLQTCDSPYPTDSFSQDFSTECLNQPEWNLQPFPDFTFQSLDFNNPFIPASQPPMVTDSTTYRDGFGNPIKPVDHQPTYDSSAGFEIYSSPPAMPSSSYSPSDTHPGYAYPPPQPPPVVERTNHWDLFTGSNYSPSKNPARSDVTSPSAASEQPVKKHRCQICGRAFQRQTVEYPL</sequence>
<dbReference type="EMBL" id="VSWC01000016">
    <property type="protein sequence ID" value="KAA1111580.1"/>
    <property type="molecule type" value="Genomic_DNA"/>
</dbReference>
<reference evidence="2 3" key="1">
    <citation type="submission" date="2019-05" db="EMBL/GenBank/DDBJ databases">
        <title>Emergence of the Ug99 lineage of the wheat stem rust pathogen through somatic hybridization.</title>
        <authorList>
            <person name="Li F."/>
            <person name="Upadhyaya N.M."/>
            <person name="Sperschneider J."/>
            <person name="Matny O."/>
            <person name="Nguyen-Phuc H."/>
            <person name="Mago R."/>
            <person name="Raley C."/>
            <person name="Miller M.E."/>
            <person name="Silverstein K.A.T."/>
            <person name="Henningsen E."/>
            <person name="Hirsch C.D."/>
            <person name="Visser B."/>
            <person name="Pretorius Z.A."/>
            <person name="Steffenson B.J."/>
            <person name="Schwessinger B."/>
            <person name="Dodds P.N."/>
            <person name="Figueroa M."/>
        </authorList>
    </citation>
    <scope>NUCLEOTIDE SEQUENCE [LARGE SCALE GENOMIC DNA]</scope>
    <source>
        <strain evidence="2">21-0</strain>
    </source>
</reference>
<dbReference type="OrthoDB" id="6077919at2759"/>
<name>A0A5B0QEC6_PUCGR</name>
<evidence type="ECO:0000313" key="2">
    <source>
        <dbReference type="EMBL" id="KAA1111580.1"/>
    </source>
</evidence>
<feature type="region of interest" description="Disordered" evidence="1">
    <location>
        <begin position="153"/>
        <end position="218"/>
    </location>
</feature>
<proteinExistence type="predicted"/>
<evidence type="ECO:0000313" key="3">
    <source>
        <dbReference type="Proteomes" id="UP000324748"/>
    </source>
</evidence>
<keyword evidence="3" id="KW-1185">Reference proteome</keyword>
<protein>
    <submittedName>
        <fullName evidence="2">Uncharacterized protein</fullName>
    </submittedName>
</protein>
<accession>A0A5B0QEC6</accession>
<evidence type="ECO:0000256" key="1">
    <source>
        <dbReference type="SAM" id="MobiDB-lite"/>
    </source>
</evidence>